<keyword evidence="3" id="KW-0964">Secreted</keyword>
<evidence type="ECO:0000313" key="8">
    <source>
        <dbReference type="EMBL" id="CCA62932.1"/>
    </source>
</evidence>
<feature type="signal peptide" evidence="6">
    <location>
        <begin position="1"/>
        <end position="17"/>
    </location>
</feature>
<dbReference type="AlphaFoldDB" id="L0N962"/>
<dbReference type="GO" id="GO:0042742">
    <property type="term" value="P:defense response to bacterium"/>
    <property type="evidence" value="ECO:0007669"/>
    <property type="project" value="UniProtKB-KW"/>
</dbReference>
<dbReference type="GO" id="GO:0060326">
    <property type="term" value="P:cell chemotaxis"/>
    <property type="evidence" value="ECO:0007669"/>
    <property type="project" value="TreeGrafter"/>
</dbReference>
<evidence type="ECO:0000256" key="4">
    <source>
        <dbReference type="ARBA" id="ARBA00022940"/>
    </source>
</evidence>
<dbReference type="InterPro" id="IPR001855">
    <property type="entry name" value="Defensin_beta-like"/>
</dbReference>
<dbReference type="EMBL" id="FR850159">
    <property type="protein sequence ID" value="CCA62932.1"/>
    <property type="molecule type" value="mRNA"/>
</dbReference>
<keyword evidence="6" id="KW-0732">Signal</keyword>
<evidence type="ECO:0000259" key="7">
    <source>
        <dbReference type="Pfam" id="PF00711"/>
    </source>
</evidence>
<dbReference type="Pfam" id="PF00711">
    <property type="entry name" value="Defensin_beta"/>
    <property type="match status" value="1"/>
</dbReference>
<keyword evidence="5" id="KW-0044">Antibiotic</keyword>
<comment type="similarity">
    <text evidence="2">Belongs to the beta-defensin family.</text>
</comment>
<reference evidence="8" key="1">
    <citation type="submission" date="2011-04" db="EMBL/GenBank/DDBJ databases">
        <authorList>
            <person name="Qi F."/>
        </authorList>
    </citation>
    <scope>NUCLEOTIDE SEQUENCE</scope>
    <source>
        <tissue evidence="8">Skin</tissue>
    </source>
</reference>
<dbReference type="GO" id="GO:0005615">
    <property type="term" value="C:extracellular space"/>
    <property type="evidence" value="ECO:0007669"/>
    <property type="project" value="TreeGrafter"/>
</dbReference>
<accession>L0N962</accession>
<dbReference type="PANTHER" id="PTHR20515">
    <property type="entry name" value="BETA-DEFENSIN"/>
    <property type="match status" value="1"/>
</dbReference>
<evidence type="ECO:0000256" key="1">
    <source>
        <dbReference type="ARBA" id="ARBA00004613"/>
    </source>
</evidence>
<evidence type="ECO:0000256" key="5">
    <source>
        <dbReference type="ARBA" id="ARBA00023022"/>
    </source>
</evidence>
<keyword evidence="4" id="KW-0211">Defensin</keyword>
<sequence length="64" mass="7313">MKILYLLFAVFFLVAQSTEVADRGIIGTAICIRRRGACFPIRCPLYTVRIGRCGLALPCCRWYR</sequence>
<evidence type="ECO:0000256" key="2">
    <source>
        <dbReference type="ARBA" id="ARBA00007371"/>
    </source>
</evidence>
<evidence type="ECO:0000256" key="6">
    <source>
        <dbReference type="SAM" id="SignalP"/>
    </source>
</evidence>
<dbReference type="GO" id="GO:0031731">
    <property type="term" value="F:CCR6 chemokine receptor binding"/>
    <property type="evidence" value="ECO:0007669"/>
    <property type="project" value="TreeGrafter"/>
</dbReference>
<dbReference type="Gene3D" id="3.10.360.10">
    <property type="entry name" value="Antimicrobial Peptide, Beta-defensin 2, Chain A"/>
    <property type="match status" value="1"/>
</dbReference>
<protein>
    <submittedName>
        <fullName evidence="8">Beta-defensin-like protein</fullName>
    </submittedName>
</protein>
<proteinExistence type="evidence at transcript level"/>
<comment type="subcellular location">
    <subcellularLocation>
        <location evidence="1">Secreted</location>
    </subcellularLocation>
</comment>
<feature type="chain" id="PRO_5003946570" evidence="6">
    <location>
        <begin position="18"/>
        <end position="64"/>
    </location>
</feature>
<reference evidence="8" key="2">
    <citation type="submission" date="2012-12" db="EMBL/GenBank/DDBJ databases">
        <title>Identification of antimicrobial peptides of beta-defensin type in lizard tissues.</title>
        <authorList>
            <person name="Dalla valle L."/>
            <person name="Benato F."/>
            <person name="Quinzani S."/>
            <person name="Maistro S."/>
            <person name="Colombo L."/>
        </authorList>
    </citation>
    <scope>NUCLEOTIDE SEQUENCE</scope>
    <source>
        <tissue evidence="8">Skin</tissue>
    </source>
</reference>
<evidence type="ECO:0000256" key="3">
    <source>
        <dbReference type="ARBA" id="ARBA00022525"/>
    </source>
</evidence>
<feature type="domain" description="Beta-defensin-like" evidence="7">
    <location>
        <begin position="29"/>
        <end position="61"/>
    </location>
</feature>
<name>L0N962_APASP</name>
<organism evidence="8">
    <name type="scientific">Apalone spinifera</name>
    <name type="common">Spiny softshell turtle</name>
    <name type="synonym">Trionyx spiniferus</name>
    <dbReference type="NCBI Taxonomy" id="55534"/>
    <lineage>
        <taxon>Eukaryota</taxon>
        <taxon>Metazoa</taxon>
        <taxon>Chordata</taxon>
        <taxon>Craniata</taxon>
        <taxon>Vertebrata</taxon>
        <taxon>Euteleostomi</taxon>
        <taxon>Archelosauria</taxon>
        <taxon>Testudinata</taxon>
        <taxon>Testudines</taxon>
        <taxon>Cryptodira</taxon>
        <taxon>Trionychia</taxon>
        <taxon>Trionychidae</taxon>
        <taxon>Apalone</taxon>
    </lineage>
</organism>
<dbReference type="GO" id="GO:0042056">
    <property type="term" value="F:chemoattractant activity"/>
    <property type="evidence" value="ECO:0007669"/>
    <property type="project" value="TreeGrafter"/>
</dbReference>
<keyword evidence="4" id="KW-0929">Antimicrobial</keyword>
<gene>
    <name evidence="8" type="primary">bd</name>
</gene>
<dbReference type="SUPFAM" id="SSF57392">
    <property type="entry name" value="Defensin-like"/>
    <property type="match status" value="1"/>
</dbReference>
<dbReference type="PANTHER" id="PTHR20515:SF20">
    <property type="entry name" value="GALLINACIN-1-RELATED"/>
    <property type="match status" value="1"/>
</dbReference>